<dbReference type="GO" id="GO:0009231">
    <property type="term" value="P:riboflavin biosynthetic process"/>
    <property type="evidence" value="ECO:0007669"/>
    <property type="project" value="InterPro"/>
</dbReference>
<evidence type="ECO:0000313" key="6">
    <source>
        <dbReference type="Proteomes" id="UP000471082"/>
    </source>
</evidence>
<dbReference type="Gene3D" id="3.40.430.10">
    <property type="entry name" value="Dihydrofolate Reductase, subunit A"/>
    <property type="match status" value="1"/>
</dbReference>
<name>A0A7X5N2S4_XANPE</name>
<accession>A0A7X5N2S4</accession>
<evidence type="ECO:0000256" key="3">
    <source>
        <dbReference type="ARBA" id="ARBA00023002"/>
    </source>
</evidence>
<dbReference type="PANTHER" id="PTHR38011:SF7">
    <property type="entry name" value="2,5-DIAMINO-6-RIBOSYLAMINO-4(3H)-PYRIMIDINONE 5'-PHOSPHATE REDUCTASE"/>
    <property type="match status" value="1"/>
</dbReference>
<feature type="domain" description="Bacterial bifunctional deaminase-reductase C-terminal" evidence="4">
    <location>
        <begin position="1"/>
        <end position="130"/>
    </location>
</feature>
<feature type="non-terminal residue" evidence="5">
    <location>
        <position position="1"/>
    </location>
</feature>
<dbReference type="AlphaFoldDB" id="A0A7X5N2S4"/>
<dbReference type="GO" id="GO:0008703">
    <property type="term" value="F:5-amino-6-(5-phosphoribosylamino)uracil reductase activity"/>
    <property type="evidence" value="ECO:0007669"/>
    <property type="project" value="InterPro"/>
</dbReference>
<organism evidence="5 6">
    <name type="scientific">Xanthomonas perforans</name>
    <dbReference type="NCBI Taxonomy" id="442694"/>
    <lineage>
        <taxon>Bacteria</taxon>
        <taxon>Pseudomonadati</taxon>
        <taxon>Pseudomonadota</taxon>
        <taxon>Gammaproteobacteria</taxon>
        <taxon>Lysobacterales</taxon>
        <taxon>Lysobacteraceae</taxon>
        <taxon>Xanthomonas</taxon>
    </lineage>
</organism>
<keyword evidence="3" id="KW-0560">Oxidoreductase</keyword>
<evidence type="ECO:0000259" key="4">
    <source>
        <dbReference type="Pfam" id="PF01872"/>
    </source>
</evidence>
<evidence type="ECO:0000313" key="5">
    <source>
        <dbReference type="EMBL" id="NEL80222.1"/>
    </source>
</evidence>
<dbReference type="Proteomes" id="UP000471082">
    <property type="component" value="Unassembled WGS sequence"/>
</dbReference>
<protein>
    <submittedName>
        <fullName evidence="5">RibD family protein</fullName>
    </submittedName>
</protein>
<gene>
    <name evidence="5" type="ORF">G3W61_28725</name>
</gene>
<dbReference type="PANTHER" id="PTHR38011">
    <property type="entry name" value="DIHYDROFOLATE REDUCTASE FAMILY PROTEIN (AFU_ORTHOLOGUE AFUA_8G06820)"/>
    <property type="match status" value="1"/>
</dbReference>
<sequence length="130" mass="13464">TGSDARADVQRWRARAGAILTGAGTVLADDPSMTVRLGDDTPVVPPLRVVLDAGLRTLACRNLRQGDAPTLYLHGEDVAAPSLDDAQFLAMPLQAGRFDLAAVVALLGERGINEVHVEAGATLGGALLQA</sequence>
<dbReference type="InterPro" id="IPR002734">
    <property type="entry name" value="RibDG_C"/>
</dbReference>
<feature type="non-terminal residue" evidence="5">
    <location>
        <position position="130"/>
    </location>
</feature>
<dbReference type="EMBL" id="JAAGYU010001360">
    <property type="protein sequence ID" value="NEL80222.1"/>
    <property type="molecule type" value="Genomic_DNA"/>
</dbReference>
<reference evidence="5 6" key="1">
    <citation type="submission" date="2019-11" db="EMBL/GenBank/DDBJ databases">
        <title>Genome-resolved metagenomics to study the prevalence of co-infection and intraspecific heterogeneity among plant pathogen metapopulations.</title>
        <authorList>
            <person name="Newberry E."/>
            <person name="Bhandari R."/>
            <person name="Kemble J."/>
            <person name="Sikora E."/>
            <person name="Potnis N."/>
        </authorList>
    </citation>
    <scope>NUCLEOTIDE SEQUENCE [LARGE SCALE GENOMIC DNA]</scope>
    <source>
        <strain evidence="5">Xp_Tom_Tuscaloosa_18b</strain>
    </source>
</reference>
<evidence type="ECO:0000256" key="1">
    <source>
        <dbReference type="ARBA" id="ARBA00005104"/>
    </source>
</evidence>
<dbReference type="InterPro" id="IPR050765">
    <property type="entry name" value="Riboflavin_Biosynth_HTPR"/>
</dbReference>
<comment type="pathway">
    <text evidence="1">Cofactor biosynthesis; riboflavin biosynthesis.</text>
</comment>
<dbReference type="Pfam" id="PF01872">
    <property type="entry name" value="RibD_C"/>
    <property type="match status" value="1"/>
</dbReference>
<comment type="caution">
    <text evidence="5">The sequence shown here is derived from an EMBL/GenBank/DDBJ whole genome shotgun (WGS) entry which is preliminary data.</text>
</comment>
<keyword evidence="2" id="KW-0521">NADP</keyword>
<dbReference type="SUPFAM" id="SSF53597">
    <property type="entry name" value="Dihydrofolate reductase-like"/>
    <property type="match status" value="1"/>
</dbReference>
<proteinExistence type="predicted"/>
<evidence type="ECO:0000256" key="2">
    <source>
        <dbReference type="ARBA" id="ARBA00022857"/>
    </source>
</evidence>
<dbReference type="InterPro" id="IPR024072">
    <property type="entry name" value="DHFR-like_dom_sf"/>
</dbReference>